<sequence length="100" mass="10655">MDDAQCVNAALSAVRVACPGAVFISVSTSDQDCHGFVIDAVLSASGRALLGNVSLGALRDETGPWMSSVSWDSIVNEDTFGYAWHDLRKGTWHPGTQPLF</sequence>
<organism evidence="1 2">
    <name type="scientific">Winogradskya humida</name>
    <dbReference type="NCBI Taxonomy" id="113566"/>
    <lineage>
        <taxon>Bacteria</taxon>
        <taxon>Bacillati</taxon>
        <taxon>Actinomycetota</taxon>
        <taxon>Actinomycetes</taxon>
        <taxon>Micromonosporales</taxon>
        <taxon>Micromonosporaceae</taxon>
        <taxon>Winogradskya</taxon>
    </lineage>
</organism>
<name>A0ABQ3ZP36_9ACTN</name>
<dbReference type="EMBL" id="BOMN01000040">
    <property type="protein sequence ID" value="GIE20342.1"/>
    <property type="molecule type" value="Genomic_DNA"/>
</dbReference>
<evidence type="ECO:0000313" key="2">
    <source>
        <dbReference type="Proteomes" id="UP000603200"/>
    </source>
</evidence>
<dbReference type="Proteomes" id="UP000603200">
    <property type="component" value="Unassembled WGS sequence"/>
</dbReference>
<keyword evidence="2" id="KW-1185">Reference proteome</keyword>
<comment type="caution">
    <text evidence="1">The sequence shown here is derived from an EMBL/GenBank/DDBJ whole genome shotgun (WGS) entry which is preliminary data.</text>
</comment>
<accession>A0ABQ3ZP36</accession>
<proteinExistence type="predicted"/>
<gene>
    <name evidence="1" type="ORF">Ahu01nite_034440</name>
</gene>
<evidence type="ECO:0000313" key="1">
    <source>
        <dbReference type="EMBL" id="GIE20342.1"/>
    </source>
</evidence>
<reference evidence="1 2" key="1">
    <citation type="submission" date="2021-01" db="EMBL/GenBank/DDBJ databases">
        <title>Whole genome shotgun sequence of Actinoplanes humidus NBRC 14915.</title>
        <authorList>
            <person name="Komaki H."/>
            <person name="Tamura T."/>
        </authorList>
    </citation>
    <scope>NUCLEOTIDE SEQUENCE [LARGE SCALE GENOMIC DNA]</scope>
    <source>
        <strain evidence="1 2">NBRC 14915</strain>
    </source>
</reference>
<protein>
    <submittedName>
        <fullName evidence="1">Uncharacterized protein</fullName>
    </submittedName>
</protein>